<dbReference type="Gene3D" id="3.10.10.10">
    <property type="entry name" value="HIV Type 1 Reverse Transcriptase, subunit A, domain 1"/>
    <property type="match status" value="1"/>
</dbReference>
<keyword evidence="3" id="KW-1185">Reference proteome</keyword>
<dbReference type="Proteomes" id="UP001235939">
    <property type="component" value="Chromosome X"/>
</dbReference>
<accession>A0ABY6LU81</accession>
<reference evidence="2 3" key="1">
    <citation type="submission" date="2022-03" db="EMBL/GenBank/DDBJ databases">
        <title>A chromosomal length assembly of Cordylochernes scorpioides.</title>
        <authorList>
            <person name="Zeh D."/>
            <person name="Zeh J."/>
        </authorList>
    </citation>
    <scope>NUCLEOTIDE SEQUENCE [LARGE SCALE GENOMIC DNA]</scope>
    <source>
        <strain evidence="2">IN4F17</strain>
        <tissue evidence="2">Whole Body</tissue>
    </source>
</reference>
<dbReference type="InterPro" id="IPR053134">
    <property type="entry name" value="RNA-dir_DNA_polymerase"/>
</dbReference>
<sequence>MVRANRRITLEDIEDGLNEDCSHFSVHKIVSETLGYRKVSASGKAERYCQKKGVSTGEVELRTSLVWPAGKPQEEQREPKMVETRSEICKKLDLFEKNYQERAEKSKALYNGPRSPRPIIKSNEECYVVLKTISEHLQAQAPAPRYYQNTSKPQAPTPRIDEVLDTLQGSKYFSAIDLKSGYWQVEVEEKDKEKTAFTTAHGLYEFNVMPFGLCNAPATFEMNMENMLGILDGKFAYVI</sequence>
<evidence type="ECO:0000259" key="1">
    <source>
        <dbReference type="Pfam" id="PF00078"/>
    </source>
</evidence>
<organism evidence="2 3">
    <name type="scientific">Cordylochernes scorpioides</name>
    <dbReference type="NCBI Taxonomy" id="51811"/>
    <lineage>
        <taxon>Eukaryota</taxon>
        <taxon>Metazoa</taxon>
        <taxon>Ecdysozoa</taxon>
        <taxon>Arthropoda</taxon>
        <taxon>Chelicerata</taxon>
        <taxon>Arachnida</taxon>
        <taxon>Pseudoscorpiones</taxon>
        <taxon>Cheliferoidea</taxon>
        <taxon>Chernetidae</taxon>
        <taxon>Cordylochernes</taxon>
    </lineage>
</organism>
<dbReference type="PANTHER" id="PTHR24559:SF444">
    <property type="entry name" value="REVERSE TRANSCRIPTASE DOMAIN-CONTAINING PROTEIN"/>
    <property type="match status" value="1"/>
</dbReference>
<dbReference type="Gene3D" id="3.30.70.270">
    <property type="match status" value="1"/>
</dbReference>
<evidence type="ECO:0000313" key="2">
    <source>
        <dbReference type="EMBL" id="UYV84807.1"/>
    </source>
</evidence>
<dbReference type="InterPro" id="IPR000477">
    <property type="entry name" value="RT_dom"/>
</dbReference>
<dbReference type="PANTHER" id="PTHR24559">
    <property type="entry name" value="TRANSPOSON TY3-I GAG-POL POLYPROTEIN"/>
    <property type="match status" value="1"/>
</dbReference>
<name>A0ABY6LU81_9ARAC</name>
<dbReference type="InterPro" id="IPR043502">
    <property type="entry name" value="DNA/RNA_pol_sf"/>
</dbReference>
<proteinExistence type="predicted"/>
<dbReference type="CDD" id="cd01647">
    <property type="entry name" value="RT_LTR"/>
    <property type="match status" value="1"/>
</dbReference>
<gene>
    <name evidence="2" type="ORF">LAZ67_X003581</name>
</gene>
<dbReference type="SUPFAM" id="SSF56672">
    <property type="entry name" value="DNA/RNA polymerases"/>
    <property type="match status" value="1"/>
</dbReference>
<dbReference type="EMBL" id="CP092886">
    <property type="protein sequence ID" value="UYV84807.1"/>
    <property type="molecule type" value="Genomic_DNA"/>
</dbReference>
<protein>
    <submittedName>
        <fullName evidence="2">K02A2.6-like</fullName>
    </submittedName>
</protein>
<dbReference type="InterPro" id="IPR043128">
    <property type="entry name" value="Rev_trsase/Diguanyl_cyclase"/>
</dbReference>
<dbReference type="Pfam" id="PF00078">
    <property type="entry name" value="RVT_1"/>
    <property type="match status" value="1"/>
</dbReference>
<evidence type="ECO:0000313" key="3">
    <source>
        <dbReference type="Proteomes" id="UP001235939"/>
    </source>
</evidence>
<feature type="domain" description="Reverse transcriptase" evidence="1">
    <location>
        <begin position="114"/>
        <end position="234"/>
    </location>
</feature>